<dbReference type="Pfam" id="PF05193">
    <property type="entry name" value="Peptidase_M16_C"/>
    <property type="match status" value="1"/>
</dbReference>
<dbReference type="GO" id="GO:0006508">
    <property type="term" value="P:proteolysis"/>
    <property type="evidence" value="ECO:0007669"/>
    <property type="project" value="InterPro"/>
</dbReference>
<gene>
    <name evidence="7" type="ORF">HW532_05090</name>
</gene>
<accession>A0A7S8C2G7</accession>
<comment type="cofactor">
    <cofactor evidence="1">
        <name>Zn(2+)</name>
        <dbReference type="ChEBI" id="CHEBI:29105"/>
    </cofactor>
</comment>
<organism evidence="7 8">
    <name type="scientific">Kaustia mangrovi</name>
    <dbReference type="NCBI Taxonomy" id="2593653"/>
    <lineage>
        <taxon>Bacteria</taxon>
        <taxon>Pseudomonadati</taxon>
        <taxon>Pseudomonadota</taxon>
        <taxon>Alphaproteobacteria</taxon>
        <taxon>Hyphomicrobiales</taxon>
        <taxon>Parvibaculaceae</taxon>
        <taxon>Kaustia</taxon>
    </lineage>
</organism>
<evidence type="ECO:0000256" key="3">
    <source>
        <dbReference type="ARBA" id="ARBA00023049"/>
    </source>
</evidence>
<dbReference type="Proteomes" id="UP000593594">
    <property type="component" value="Chromosome"/>
</dbReference>
<dbReference type="Pfam" id="PF00675">
    <property type="entry name" value="Peptidase_M16"/>
    <property type="match status" value="1"/>
</dbReference>
<dbReference type="PROSITE" id="PS00143">
    <property type="entry name" value="INSULINASE"/>
    <property type="match status" value="1"/>
</dbReference>
<keyword evidence="8" id="KW-1185">Reference proteome</keyword>
<evidence type="ECO:0000256" key="1">
    <source>
        <dbReference type="ARBA" id="ARBA00001947"/>
    </source>
</evidence>
<evidence type="ECO:0000313" key="7">
    <source>
        <dbReference type="EMBL" id="QPC42131.1"/>
    </source>
</evidence>
<feature type="domain" description="Peptidase M16 C-terminal" evidence="6">
    <location>
        <begin position="167"/>
        <end position="338"/>
    </location>
</feature>
<dbReference type="InterPro" id="IPR001431">
    <property type="entry name" value="Pept_M16_Zn_BS"/>
</dbReference>
<dbReference type="KEGG" id="kmn:HW532_05090"/>
<keyword evidence="3" id="KW-0482">Metalloprotease</keyword>
<dbReference type="FunFam" id="3.30.830.10:FF:000008">
    <property type="entry name" value="Mitochondrial-processing peptidase subunit beta"/>
    <property type="match status" value="1"/>
</dbReference>
<dbReference type="InterPro" id="IPR007863">
    <property type="entry name" value="Peptidase_M16_C"/>
</dbReference>
<sequence>MSVRETRLENGLTVLSHHMPTVETVSLGVWVHAGARNERPEENGIAHFLEHMAFKGTSHRSARQIAEEIEAAGGDMNAATGMETTAYYARMLKEDLALGVDILADILLNPRLDREEMEREREVILEEIAAAHDMPDDLVFDLAHDAAFPNQPLGRPILGTVEHVSGFTPDDIATYRRECYSPDRMVVAAAGSVDHDRLAALAGEAFSGLKAFPVERVRDARFEGGARLVPKPLGQAHIVLAFPSPGYLDEEVYALQVLAGAVGGGMSSRLFQEVRERRGLCYSISSFAETFADTGLFCVYAATGARRVNDLVSVTADEMLAAAETMDEEEVARARAQLKASLVLCLESSSARADQIARQKLVFGRVPEIEEVIAKVEAVDIEAVRSLARRIFRGNRLTLAAVGALDNLAPYDEIAEKFA</sequence>
<reference evidence="7 8" key="1">
    <citation type="submission" date="2020-06" db="EMBL/GenBank/DDBJ databases">
        <title>Genome sequence of 2 isolates from Red Sea Mangroves.</title>
        <authorList>
            <person name="Sefrji F."/>
            <person name="Michoud G."/>
            <person name="Merlino G."/>
            <person name="Daffonchio D."/>
        </authorList>
    </citation>
    <scope>NUCLEOTIDE SEQUENCE [LARGE SCALE GENOMIC DNA]</scope>
    <source>
        <strain evidence="7 8">R1DC25</strain>
    </source>
</reference>
<keyword evidence="3" id="KW-0378">Hydrolase</keyword>
<name>A0A7S8C2G7_9HYPH</name>
<evidence type="ECO:0000259" key="5">
    <source>
        <dbReference type="Pfam" id="PF00675"/>
    </source>
</evidence>
<dbReference type="Gene3D" id="3.30.830.10">
    <property type="entry name" value="Metalloenzyme, LuxS/M16 peptidase-like"/>
    <property type="match status" value="2"/>
</dbReference>
<dbReference type="SUPFAM" id="SSF63411">
    <property type="entry name" value="LuxS/MPP-like metallohydrolase"/>
    <property type="match status" value="2"/>
</dbReference>
<dbReference type="AlphaFoldDB" id="A0A7S8C2G7"/>
<dbReference type="RefSeq" id="WP_213163363.1">
    <property type="nucleotide sequence ID" value="NZ_CP058214.1"/>
</dbReference>
<dbReference type="GO" id="GO:0004222">
    <property type="term" value="F:metalloendopeptidase activity"/>
    <property type="evidence" value="ECO:0007669"/>
    <property type="project" value="InterPro"/>
</dbReference>
<dbReference type="EMBL" id="CP058214">
    <property type="protein sequence ID" value="QPC42131.1"/>
    <property type="molecule type" value="Genomic_DNA"/>
</dbReference>
<evidence type="ECO:0000259" key="6">
    <source>
        <dbReference type="Pfam" id="PF05193"/>
    </source>
</evidence>
<protein>
    <submittedName>
        <fullName evidence="7">Insulinase family protein</fullName>
    </submittedName>
</protein>
<dbReference type="InterPro" id="IPR011765">
    <property type="entry name" value="Pept_M16_N"/>
</dbReference>
<comment type="similarity">
    <text evidence="2 4">Belongs to the peptidase M16 family.</text>
</comment>
<proteinExistence type="inferred from homology"/>
<evidence type="ECO:0000256" key="4">
    <source>
        <dbReference type="RuleBase" id="RU004447"/>
    </source>
</evidence>
<dbReference type="InterPro" id="IPR011249">
    <property type="entry name" value="Metalloenz_LuxS/M16"/>
</dbReference>
<dbReference type="PANTHER" id="PTHR11851">
    <property type="entry name" value="METALLOPROTEASE"/>
    <property type="match status" value="1"/>
</dbReference>
<keyword evidence="3" id="KW-0645">Protease</keyword>
<feature type="domain" description="Peptidase M16 N-terminal" evidence="5">
    <location>
        <begin position="14"/>
        <end position="160"/>
    </location>
</feature>
<dbReference type="GO" id="GO:0046872">
    <property type="term" value="F:metal ion binding"/>
    <property type="evidence" value="ECO:0007669"/>
    <property type="project" value="InterPro"/>
</dbReference>
<evidence type="ECO:0000313" key="8">
    <source>
        <dbReference type="Proteomes" id="UP000593594"/>
    </source>
</evidence>
<dbReference type="InterPro" id="IPR050361">
    <property type="entry name" value="MPP/UQCRC_Complex"/>
</dbReference>
<dbReference type="PANTHER" id="PTHR11851:SF49">
    <property type="entry name" value="MITOCHONDRIAL-PROCESSING PEPTIDASE SUBUNIT ALPHA"/>
    <property type="match status" value="1"/>
</dbReference>
<evidence type="ECO:0000256" key="2">
    <source>
        <dbReference type="ARBA" id="ARBA00007261"/>
    </source>
</evidence>